<feature type="transmembrane region" description="Helical" evidence="2">
    <location>
        <begin position="75"/>
        <end position="93"/>
    </location>
</feature>
<dbReference type="EMBL" id="ASGZ01000024">
    <property type="protein sequence ID" value="ESP88788.1"/>
    <property type="molecule type" value="Genomic_DNA"/>
</dbReference>
<organism evidence="3 4">
    <name type="scientific">Candidatus Halobonum tyrrellensis G22</name>
    <dbReference type="NCBI Taxonomy" id="1324957"/>
    <lineage>
        <taxon>Archaea</taxon>
        <taxon>Methanobacteriati</taxon>
        <taxon>Methanobacteriota</taxon>
        <taxon>Stenosarchaea group</taxon>
        <taxon>Halobacteria</taxon>
        <taxon>Halobacteriales</taxon>
        <taxon>Haloferacaceae</taxon>
        <taxon>Candidatus Halobonum</taxon>
    </lineage>
</organism>
<accession>V4HFC3</accession>
<dbReference type="eggNOG" id="arCOG10376">
    <property type="taxonomic scope" value="Archaea"/>
</dbReference>
<gene>
    <name evidence="3" type="ORF">K933_07326</name>
</gene>
<sequence>MPSTDARGHEHGSGRVDPSDTGEPTGAPDDARRFPTKRGECVVGDDAVRIEGSRLGYLRNLRDSYWRSDEAWRKAVFLGIVVGVPLGALNPLFDGVDRFDLYVYGATAALVAVLAGYQRLVRGFTTTDRIPLSAVREVALVEGTRGVTRPRFVVRYDDDGRERRRYVHMPSPYTPDGGEAVERGRAAFAAAGVGVREE</sequence>
<keyword evidence="2" id="KW-0812">Transmembrane</keyword>
<reference evidence="3 4" key="1">
    <citation type="journal article" date="2013" name="Genome Announc.">
        <title>Draft Genome Sequence of 'Candidatus Halobonum tyrrellensis' Strain G22, Isolated from the Hypersaline Waters of Lake Tyrrell, Australia.</title>
        <authorList>
            <person name="Ugalde J.A."/>
            <person name="Narasingarao P."/>
            <person name="Kuo S."/>
            <person name="Podell S."/>
            <person name="Allen E.E."/>
        </authorList>
    </citation>
    <scope>NUCLEOTIDE SEQUENCE [LARGE SCALE GENOMIC DNA]</scope>
    <source>
        <strain evidence="3 4">G22</strain>
    </source>
</reference>
<dbReference type="OrthoDB" id="269142at2157"/>
<proteinExistence type="predicted"/>
<evidence type="ECO:0000313" key="3">
    <source>
        <dbReference type="EMBL" id="ESP88788.1"/>
    </source>
</evidence>
<dbReference type="AlphaFoldDB" id="V4HFC3"/>
<dbReference type="Proteomes" id="UP000017840">
    <property type="component" value="Unassembled WGS sequence"/>
</dbReference>
<keyword evidence="2" id="KW-0472">Membrane</keyword>
<protein>
    <submittedName>
        <fullName evidence="3">Uncharacterized protein</fullName>
    </submittedName>
</protein>
<keyword evidence="2" id="KW-1133">Transmembrane helix</keyword>
<name>V4HFC3_9EURY</name>
<feature type="compositionally biased region" description="Basic and acidic residues" evidence="1">
    <location>
        <begin position="1"/>
        <end position="18"/>
    </location>
</feature>
<dbReference type="RefSeq" id="WP_023394051.1">
    <property type="nucleotide sequence ID" value="NZ_ASGZ01000024.1"/>
</dbReference>
<evidence type="ECO:0000256" key="2">
    <source>
        <dbReference type="SAM" id="Phobius"/>
    </source>
</evidence>
<feature type="transmembrane region" description="Helical" evidence="2">
    <location>
        <begin position="99"/>
        <end position="117"/>
    </location>
</feature>
<evidence type="ECO:0000256" key="1">
    <source>
        <dbReference type="SAM" id="MobiDB-lite"/>
    </source>
</evidence>
<feature type="region of interest" description="Disordered" evidence="1">
    <location>
        <begin position="1"/>
        <end position="36"/>
    </location>
</feature>
<keyword evidence="4" id="KW-1185">Reference proteome</keyword>
<comment type="caution">
    <text evidence="3">The sequence shown here is derived from an EMBL/GenBank/DDBJ whole genome shotgun (WGS) entry which is preliminary data.</text>
</comment>
<evidence type="ECO:0000313" key="4">
    <source>
        <dbReference type="Proteomes" id="UP000017840"/>
    </source>
</evidence>